<name>A0A9D6UZP4_9BACT</name>
<organism evidence="1 2">
    <name type="scientific">Desulfomonile tiedjei</name>
    <dbReference type="NCBI Taxonomy" id="2358"/>
    <lineage>
        <taxon>Bacteria</taxon>
        <taxon>Pseudomonadati</taxon>
        <taxon>Thermodesulfobacteriota</taxon>
        <taxon>Desulfomonilia</taxon>
        <taxon>Desulfomonilales</taxon>
        <taxon>Desulfomonilaceae</taxon>
        <taxon>Desulfomonile</taxon>
    </lineage>
</organism>
<sequence>MKKGSCHHCGNALEFVERVFRSDTCSKCGSDVYCCLNCSNYDESAHNQCREPQSEKVSVKDRRNFCEYFSLREGPSSSMAADKAAEARRKLEALFKK</sequence>
<proteinExistence type="predicted"/>
<gene>
    <name evidence="1" type="ORF">HY912_07120</name>
</gene>
<dbReference type="EMBL" id="JACRDE010000196">
    <property type="protein sequence ID" value="MBI5249248.1"/>
    <property type="molecule type" value="Genomic_DNA"/>
</dbReference>
<protein>
    <submittedName>
        <fullName evidence="1">Uncharacterized protein</fullName>
    </submittedName>
</protein>
<comment type="caution">
    <text evidence="1">The sequence shown here is derived from an EMBL/GenBank/DDBJ whole genome shotgun (WGS) entry which is preliminary data.</text>
</comment>
<evidence type="ECO:0000313" key="1">
    <source>
        <dbReference type="EMBL" id="MBI5249248.1"/>
    </source>
</evidence>
<accession>A0A9D6UZP4</accession>
<dbReference type="AlphaFoldDB" id="A0A9D6UZP4"/>
<reference evidence="1" key="1">
    <citation type="submission" date="2020-07" db="EMBL/GenBank/DDBJ databases">
        <title>Huge and variable diversity of episymbiotic CPR bacteria and DPANN archaea in groundwater ecosystems.</title>
        <authorList>
            <person name="He C.Y."/>
            <person name="Keren R."/>
            <person name="Whittaker M."/>
            <person name="Farag I.F."/>
            <person name="Doudna J."/>
            <person name="Cate J.H.D."/>
            <person name="Banfield J.F."/>
        </authorList>
    </citation>
    <scope>NUCLEOTIDE SEQUENCE</scope>
    <source>
        <strain evidence="1">NC_groundwater_1664_Pr3_B-0.1um_52_9</strain>
    </source>
</reference>
<dbReference type="Proteomes" id="UP000807825">
    <property type="component" value="Unassembled WGS sequence"/>
</dbReference>
<evidence type="ECO:0000313" key="2">
    <source>
        <dbReference type="Proteomes" id="UP000807825"/>
    </source>
</evidence>